<sequence>MSNTDSFIDEVTEDLRRDRLFGYVRRYGWIAALAVVALVGGAAWTEWQKAQTTAAAQAAGDAVIDASTGEDAAARAAALASITAADPKLAAVLKQLQAVELLDADQRADAVAVLQTIAQDGGLPRVYRDLAALKALTLAPEQDLDSQRLGYEALAQPGAPFRLLAMEQLAYLEAGAGNTEAARDGLQRIVEDAETTASQRQRIADALTALGAVLPADGAQ</sequence>
<gene>
    <name evidence="2" type="ORF">CLV74_105182</name>
</gene>
<dbReference type="AlphaFoldDB" id="A0A2T0WU30"/>
<evidence type="ECO:0000313" key="2">
    <source>
        <dbReference type="EMBL" id="PRY90201.1"/>
    </source>
</evidence>
<reference evidence="2 3" key="1">
    <citation type="submission" date="2018-03" db="EMBL/GenBank/DDBJ databases">
        <title>Genomic Encyclopedia of Archaeal and Bacterial Type Strains, Phase II (KMG-II): from individual species to whole genera.</title>
        <authorList>
            <person name="Goeker M."/>
        </authorList>
    </citation>
    <scope>NUCLEOTIDE SEQUENCE [LARGE SCALE GENOMIC DNA]</scope>
    <source>
        <strain evidence="2 3">DSM 100212</strain>
    </source>
</reference>
<protein>
    <recommendedName>
        <fullName evidence="4">Tetratricopeptide repeat-like domain-containing protein</fullName>
    </recommendedName>
</protein>
<keyword evidence="1" id="KW-0472">Membrane</keyword>
<keyword evidence="3" id="KW-1185">Reference proteome</keyword>
<name>A0A2T0WU30_9RHOB</name>
<dbReference type="Proteomes" id="UP000238392">
    <property type="component" value="Unassembled WGS sequence"/>
</dbReference>
<accession>A0A2T0WU30</accession>
<evidence type="ECO:0000256" key="1">
    <source>
        <dbReference type="SAM" id="Phobius"/>
    </source>
</evidence>
<evidence type="ECO:0000313" key="3">
    <source>
        <dbReference type="Proteomes" id="UP000238392"/>
    </source>
</evidence>
<dbReference type="EMBL" id="PVTQ01000005">
    <property type="protein sequence ID" value="PRY90201.1"/>
    <property type="molecule type" value="Genomic_DNA"/>
</dbReference>
<dbReference type="OrthoDB" id="7173339at2"/>
<dbReference type="RefSeq" id="WP_106264017.1">
    <property type="nucleotide sequence ID" value="NZ_PVTQ01000005.1"/>
</dbReference>
<organism evidence="2 3">
    <name type="scientific">Donghicola tyrosinivorans</name>
    <dbReference type="NCBI Taxonomy" id="1652492"/>
    <lineage>
        <taxon>Bacteria</taxon>
        <taxon>Pseudomonadati</taxon>
        <taxon>Pseudomonadota</taxon>
        <taxon>Alphaproteobacteria</taxon>
        <taxon>Rhodobacterales</taxon>
        <taxon>Roseobacteraceae</taxon>
        <taxon>Donghicola</taxon>
    </lineage>
</organism>
<keyword evidence="1" id="KW-1133">Transmembrane helix</keyword>
<evidence type="ECO:0008006" key="4">
    <source>
        <dbReference type="Google" id="ProtNLM"/>
    </source>
</evidence>
<feature type="transmembrane region" description="Helical" evidence="1">
    <location>
        <begin position="26"/>
        <end position="44"/>
    </location>
</feature>
<comment type="caution">
    <text evidence="2">The sequence shown here is derived from an EMBL/GenBank/DDBJ whole genome shotgun (WGS) entry which is preliminary data.</text>
</comment>
<proteinExistence type="predicted"/>
<keyword evidence="1" id="KW-0812">Transmembrane</keyword>